<accession>A0AAE3QVN4</accession>
<reference evidence="1" key="1">
    <citation type="submission" date="2023-05" db="EMBL/GenBank/DDBJ databases">
        <authorList>
            <person name="Zhang X."/>
        </authorList>
    </citation>
    <scope>NUCLEOTIDE SEQUENCE</scope>
    <source>
        <strain evidence="1">YF14B1</strain>
    </source>
</reference>
<sequence>MPQNEKLYITYRRKMLGLLDTFSSEQEQQQYKQAVPSVHIPFELFDQWGEIYKTEYKWFYKVYTPEEIVQLQKIDKLINSIIHHLRY</sequence>
<dbReference type="AlphaFoldDB" id="A0AAE3QVN4"/>
<dbReference type="Proteomes" id="UP001241110">
    <property type="component" value="Unassembled WGS sequence"/>
</dbReference>
<dbReference type="EMBL" id="JASJOS010000013">
    <property type="protein sequence ID" value="MDJ1484121.1"/>
    <property type="molecule type" value="Genomic_DNA"/>
</dbReference>
<gene>
    <name evidence="1" type="ORF">QNI16_26725</name>
</gene>
<evidence type="ECO:0000313" key="1">
    <source>
        <dbReference type="EMBL" id="MDJ1484121.1"/>
    </source>
</evidence>
<proteinExistence type="predicted"/>
<organism evidence="1 2">
    <name type="scientific">Xanthocytophaga flava</name>
    <dbReference type="NCBI Taxonomy" id="3048013"/>
    <lineage>
        <taxon>Bacteria</taxon>
        <taxon>Pseudomonadati</taxon>
        <taxon>Bacteroidota</taxon>
        <taxon>Cytophagia</taxon>
        <taxon>Cytophagales</taxon>
        <taxon>Rhodocytophagaceae</taxon>
        <taxon>Xanthocytophaga</taxon>
    </lineage>
</organism>
<evidence type="ECO:0000313" key="2">
    <source>
        <dbReference type="Proteomes" id="UP001241110"/>
    </source>
</evidence>
<dbReference type="RefSeq" id="WP_313984974.1">
    <property type="nucleotide sequence ID" value="NZ_JASJOS010000013.1"/>
</dbReference>
<name>A0AAE3QVN4_9BACT</name>
<comment type="caution">
    <text evidence="1">The sequence shown here is derived from an EMBL/GenBank/DDBJ whole genome shotgun (WGS) entry which is preliminary data.</text>
</comment>
<protein>
    <submittedName>
        <fullName evidence="1">Uncharacterized protein</fullName>
    </submittedName>
</protein>